<evidence type="ECO:0000256" key="1">
    <source>
        <dbReference type="SAM" id="Phobius"/>
    </source>
</evidence>
<dbReference type="InterPro" id="IPR016024">
    <property type="entry name" value="ARM-type_fold"/>
</dbReference>
<dbReference type="EMBL" id="BRYB01001312">
    <property type="protein sequence ID" value="GMI22956.1"/>
    <property type="molecule type" value="Genomic_DNA"/>
</dbReference>
<feature type="transmembrane region" description="Helical" evidence="1">
    <location>
        <begin position="64"/>
        <end position="82"/>
    </location>
</feature>
<dbReference type="Gene3D" id="1.25.10.10">
    <property type="entry name" value="Leucine-rich Repeat Variant"/>
    <property type="match status" value="1"/>
</dbReference>
<gene>
    <name evidence="2" type="ORF">TeGR_g2299</name>
</gene>
<evidence type="ECO:0000313" key="3">
    <source>
        <dbReference type="Proteomes" id="UP001165060"/>
    </source>
</evidence>
<dbReference type="Proteomes" id="UP001165060">
    <property type="component" value="Unassembled WGS sequence"/>
</dbReference>
<dbReference type="SUPFAM" id="SSF48371">
    <property type="entry name" value="ARM repeat"/>
    <property type="match status" value="1"/>
</dbReference>
<evidence type="ECO:0000313" key="2">
    <source>
        <dbReference type="EMBL" id="GMI22956.1"/>
    </source>
</evidence>
<accession>A0ABQ6MB03</accession>
<keyword evidence="3" id="KW-1185">Reference proteome</keyword>
<keyword evidence="1" id="KW-0472">Membrane</keyword>
<organism evidence="2 3">
    <name type="scientific">Tetraparma gracilis</name>
    <dbReference type="NCBI Taxonomy" id="2962635"/>
    <lineage>
        <taxon>Eukaryota</taxon>
        <taxon>Sar</taxon>
        <taxon>Stramenopiles</taxon>
        <taxon>Ochrophyta</taxon>
        <taxon>Bolidophyceae</taxon>
        <taxon>Parmales</taxon>
        <taxon>Triparmaceae</taxon>
        <taxon>Tetraparma</taxon>
    </lineage>
</organism>
<dbReference type="InterPro" id="IPR011989">
    <property type="entry name" value="ARM-like"/>
</dbReference>
<name>A0ABQ6MB03_9STRA</name>
<comment type="caution">
    <text evidence="2">The sequence shown here is derived from an EMBL/GenBank/DDBJ whole genome shotgun (WGS) entry which is preliminary data.</text>
</comment>
<feature type="transmembrane region" description="Helical" evidence="1">
    <location>
        <begin position="31"/>
        <end position="52"/>
    </location>
</feature>
<proteinExistence type="predicted"/>
<protein>
    <submittedName>
        <fullName evidence="2">Uncharacterized protein</fullName>
    </submittedName>
</protein>
<sequence>MPAAAKSLHASPAAAKSLHASLLPASRGSLFLAPSGLPTALFLAAALSLVFLPLIRAKRFPLPLPFPAAAALAAAAILHLLHRHFTAPLPASQWVHLPDPFVRGDFVRLLGLLRTAGSSPDEAAAPLLPELLRALKPHAGRTPPHSTLKELPPLLLSLVSPVLSSPLPPPAKLELLSQLSHLLLRLPALAAASIRSDPPLAAALPLAVRGSLDLCGERGYEVLQTDGSSPPPLDGPACEAVARHALLLGSLLDQPPSISPALLAAEPLPPLLEALAYFPLDSRCQANVLFALFNLCYASPPAKLALLERGGGKAVALALAAAIKREREGKGGEKAKAAVLQSLGLMFDLLRSGGRDGALEGSGAGEARRQALQGGAVEGLLEVKELYEKGGEGRVDVVKMADEMLRGLGVGKVKKAGE</sequence>
<keyword evidence="1" id="KW-0812">Transmembrane</keyword>
<keyword evidence="1" id="KW-1133">Transmembrane helix</keyword>
<reference evidence="2 3" key="1">
    <citation type="journal article" date="2023" name="Commun. Biol.">
        <title>Genome analysis of Parmales, the sister group of diatoms, reveals the evolutionary specialization of diatoms from phago-mixotrophs to photoautotrophs.</title>
        <authorList>
            <person name="Ban H."/>
            <person name="Sato S."/>
            <person name="Yoshikawa S."/>
            <person name="Yamada K."/>
            <person name="Nakamura Y."/>
            <person name="Ichinomiya M."/>
            <person name="Sato N."/>
            <person name="Blanc-Mathieu R."/>
            <person name="Endo H."/>
            <person name="Kuwata A."/>
            <person name="Ogata H."/>
        </authorList>
    </citation>
    <scope>NUCLEOTIDE SEQUENCE [LARGE SCALE GENOMIC DNA]</scope>
</reference>